<evidence type="ECO:0000313" key="6">
    <source>
        <dbReference type="Proteomes" id="UP001595850"/>
    </source>
</evidence>
<comment type="caution">
    <text evidence="5">The sequence shown here is derived from an EMBL/GenBank/DDBJ whole genome shotgun (WGS) entry which is preliminary data.</text>
</comment>
<dbReference type="Proteomes" id="UP001595850">
    <property type="component" value="Unassembled WGS sequence"/>
</dbReference>
<dbReference type="InterPro" id="IPR038726">
    <property type="entry name" value="PDDEXK_AddAB-type"/>
</dbReference>
<organism evidence="5 6">
    <name type="scientific">Planomonospora corallina</name>
    <dbReference type="NCBI Taxonomy" id="1806052"/>
    <lineage>
        <taxon>Bacteria</taxon>
        <taxon>Bacillati</taxon>
        <taxon>Actinomycetota</taxon>
        <taxon>Actinomycetes</taxon>
        <taxon>Streptosporangiales</taxon>
        <taxon>Streptosporangiaceae</taxon>
        <taxon>Planomonospora</taxon>
    </lineage>
</organism>
<dbReference type="EMBL" id="JBHSBM010000040">
    <property type="protein sequence ID" value="MFC4061988.1"/>
    <property type="molecule type" value="Genomic_DNA"/>
</dbReference>
<reference evidence="6" key="1">
    <citation type="journal article" date="2019" name="Int. J. Syst. Evol. Microbiol.">
        <title>The Global Catalogue of Microorganisms (GCM) 10K type strain sequencing project: providing services to taxonomists for standard genome sequencing and annotation.</title>
        <authorList>
            <consortium name="The Broad Institute Genomics Platform"/>
            <consortium name="The Broad Institute Genome Sequencing Center for Infectious Disease"/>
            <person name="Wu L."/>
            <person name="Ma J."/>
        </authorList>
    </citation>
    <scope>NUCLEOTIDE SEQUENCE [LARGE SCALE GENOMIC DNA]</scope>
    <source>
        <strain evidence="6">TBRC 4489</strain>
    </source>
</reference>
<evidence type="ECO:0000256" key="1">
    <source>
        <dbReference type="ARBA" id="ARBA00022763"/>
    </source>
</evidence>
<accession>A0ABV8IG55</accession>
<evidence type="ECO:0000256" key="2">
    <source>
        <dbReference type="ARBA" id="ARBA00022806"/>
    </source>
</evidence>
<proteinExistence type="predicted"/>
<gene>
    <name evidence="5" type="ORF">ACFOWE_27110</name>
</gene>
<keyword evidence="1" id="KW-0227">DNA damage</keyword>
<evidence type="ECO:0000313" key="5">
    <source>
        <dbReference type="EMBL" id="MFC4061988.1"/>
    </source>
</evidence>
<protein>
    <submittedName>
        <fullName evidence="5">PD-(D/E)XK nuclease family protein</fullName>
    </submittedName>
</protein>
<keyword evidence="2" id="KW-0378">Hydrolase</keyword>
<keyword evidence="2" id="KW-0347">Helicase</keyword>
<feature type="domain" description="PD-(D/E)XK endonuclease-like" evidence="4">
    <location>
        <begin position="297"/>
        <end position="544"/>
    </location>
</feature>
<dbReference type="Pfam" id="PF12705">
    <property type="entry name" value="PDDEXK_1"/>
    <property type="match status" value="1"/>
</dbReference>
<keyword evidence="2" id="KW-0547">Nucleotide-binding</keyword>
<evidence type="ECO:0000259" key="4">
    <source>
        <dbReference type="Pfam" id="PF12705"/>
    </source>
</evidence>
<keyword evidence="2" id="KW-0067">ATP-binding</keyword>
<dbReference type="RefSeq" id="WP_377292691.1">
    <property type="nucleotide sequence ID" value="NZ_JBHSBM010000040.1"/>
</dbReference>
<evidence type="ECO:0000256" key="3">
    <source>
        <dbReference type="ARBA" id="ARBA00023204"/>
    </source>
</evidence>
<sequence>MSLQTELTGNADVVRLSASVLDRRERDCHAFAAAKAYPAMRPVARERRRYAPWATFPMGLVMSALDAVEFGGADPDIAVGRAVEESRDPVHPGVTRWVLHACHTYLETSESLAAELAAGGVELRPERRPRVVQSGPPGGSPVAMRALTAWGRWYGSPDGSLVEFRRMRVRRPLGLPDDPSVLAMAFVAAAGRQVIDPRDLYQAVPIPVEDGPRPARVRVVEMGLTDADARVLVDASPEEVRQAYRSSVQPVAERLLTDDRRAPGSDCAECRLCASCEALARVPGLLGLAGPGTHRRTWSVTTARQYQLCPAQAHLRDLRLPAEEAEGSAVRRGLLVHRWLEIAHGRAAAPGAQEVRPCTSDDLPDPATGALGLAEGLMSFEEYEQAWPYLVRHVEVCPLRGPGEITGVVPEPRIAVHDTEADVVVVAHPDLLRRVGGRLVYREQKTSLTERGITEENALELVPQLALAVSLIAGGAFGGTRGTVELEQLTPLSGTVVSFDAGDPGVAARARAVLAELAGAWHREVDFPTEPGPWCRFCPVSRWCGDAFRAEDGPFITVDGLVIDPVTGEVLESEGRTTSRVEAVGDALAGPDDDPPPF</sequence>
<keyword evidence="3" id="KW-0234">DNA repair</keyword>
<name>A0ABV8IG55_9ACTN</name>
<keyword evidence="6" id="KW-1185">Reference proteome</keyword>